<evidence type="ECO:0000313" key="1">
    <source>
        <dbReference type="EMBL" id="MCI0184412.1"/>
    </source>
</evidence>
<dbReference type="RefSeq" id="WP_241716059.1">
    <property type="nucleotide sequence ID" value="NZ_JALBUF010000013.1"/>
</dbReference>
<dbReference type="EMBL" id="JALBUF010000013">
    <property type="protein sequence ID" value="MCI0184412.1"/>
    <property type="molecule type" value="Genomic_DNA"/>
</dbReference>
<name>A0A9X1VB17_9BACL</name>
<protein>
    <submittedName>
        <fullName evidence="1">Uncharacterized protein</fullName>
    </submittedName>
</protein>
<reference evidence="1" key="1">
    <citation type="submission" date="2022-03" db="EMBL/GenBank/DDBJ databases">
        <title>Draft Genome Sequence of Firmicute Strain S0AB, a Heterotrophic Iron/Sulfur-Oxidizing Extreme Acidophile.</title>
        <authorList>
            <person name="Vergara E."/>
            <person name="Pakostova E."/>
            <person name="Johnson D.B."/>
            <person name="Holmes D.S."/>
        </authorList>
    </citation>
    <scope>NUCLEOTIDE SEQUENCE</scope>
    <source>
        <strain evidence="1">S0AB</strain>
    </source>
</reference>
<accession>A0A9X1VB17</accession>
<dbReference type="AlphaFoldDB" id="A0A9X1VB17"/>
<dbReference type="Proteomes" id="UP001139263">
    <property type="component" value="Unassembled WGS sequence"/>
</dbReference>
<keyword evidence="2" id="KW-1185">Reference proteome</keyword>
<proteinExistence type="predicted"/>
<evidence type="ECO:0000313" key="2">
    <source>
        <dbReference type="Proteomes" id="UP001139263"/>
    </source>
</evidence>
<organism evidence="1 2">
    <name type="scientific">Sulfoacidibacillus ferrooxidans</name>
    <dbReference type="NCBI Taxonomy" id="2005001"/>
    <lineage>
        <taxon>Bacteria</taxon>
        <taxon>Bacillati</taxon>
        <taxon>Bacillota</taxon>
        <taxon>Bacilli</taxon>
        <taxon>Bacillales</taxon>
        <taxon>Alicyclobacillaceae</taxon>
        <taxon>Sulfoacidibacillus</taxon>
    </lineage>
</organism>
<sequence length="110" mass="12657">MIKTKNKVIGSGLLFILLLALFFTFWTIQYHNVAIHAQIHVGKENHLPSTAISIVGVRLLGSERYLNFFGIKDWSINYHISGRYYPPNEANFVTVTQWPNGEYTYVQPNI</sequence>
<comment type="caution">
    <text evidence="1">The sequence shown here is derived from an EMBL/GenBank/DDBJ whole genome shotgun (WGS) entry which is preliminary data.</text>
</comment>
<gene>
    <name evidence="1" type="ORF">MM817_02709</name>
</gene>